<dbReference type="PANTHER" id="PTHR43791:SF73">
    <property type="entry name" value="TRANSPORTER, PUTATIVE-RELATED"/>
    <property type="match status" value="1"/>
</dbReference>
<dbReference type="AlphaFoldDB" id="A0A9W4P287"/>
<evidence type="ECO:0000256" key="4">
    <source>
        <dbReference type="ARBA" id="ARBA00022989"/>
    </source>
</evidence>
<feature type="transmembrane region" description="Helical" evidence="8">
    <location>
        <begin position="350"/>
        <end position="368"/>
    </location>
</feature>
<organism evidence="10 11">
    <name type="scientific">Penicillium egyptiacum</name>
    <dbReference type="NCBI Taxonomy" id="1303716"/>
    <lineage>
        <taxon>Eukaryota</taxon>
        <taxon>Fungi</taxon>
        <taxon>Dikarya</taxon>
        <taxon>Ascomycota</taxon>
        <taxon>Pezizomycotina</taxon>
        <taxon>Eurotiomycetes</taxon>
        <taxon>Eurotiomycetidae</taxon>
        <taxon>Eurotiales</taxon>
        <taxon>Aspergillaceae</taxon>
        <taxon>Penicillium</taxon>
    </lineage>
</organism>
<dbReference type="SUPFAM" id="SSF103473">
    <property type="entry name" value="MFS general substrate transporter"/>
    <property type="match status" value="1"/>
</dbReference>
<feature type="transmembrane region" description="Helical" evidence="8">
    <location>
        <begin position="287"/>
        <end position="310"/>
    </location>
</feature>
<dbReference type="Pfam" id="PF07690">
    <property type="entry name" value="MFS_1"/>
    <property type="match status" value="1"/>
</dbReference>
<comment type="subcellular location">
    <subcellularLocation>
        <location evidence="1">Membrane</location>
        <topology evidence="1">Multi-pass membrane protein</topology>
    </subcellularLocation>
</comment>
<evidence type="ECO:0000313" key="10">
    <source>
        <dbReference type="EMBL" id="CAG8896981.1"/>
    </source>
</evidence>
<evidence type="ECO:0000259" key="9">
    <source>
        <dbReference type="PROSITE" id="PS50850"/>
    </source>
</evidence>
<proteinExistence type="inferred from homology"/>
<reference evidence="10" key="1">
    <citation type="submission" date="2021-07" db="EMBL/GenBank/DDBJ databases">
        <authorList>
            <person name="Branca A.L. A."/>
        </authorList>
    </citation>
    <scope>NUCLEOTIDE SEQUENCE</scope>
</reference>
<dbReference type="FunFam" id="1.20.1250.20:FF:000064">
    <property type="entry name" value="MFS allantoate transporter"/>
    <property type="match status" value="1"/>
</dbReference>
<feature type="region of interest" description="Disordered" evidence="7">
    <location>
        <begin position="1"/>
        <end position="25"/>
    </location>
</feature>
<feature type="compositionally biased region" description="Basic and acidic residues" evidence="7">
    <location>
        <begin position="12"/>
        <end position="25"/>
    </location>
</feature>
<keyword evidence="3 8" id="KW-0812">Transmembrane</keyword>
<keyword evidence="2" id="KW-0813">Transport</keyword>
<dbReference type="PANTHER" id="PTHR43791">
    <property type="entry name" value="PERMEASE-RELATED"/>
    <property type="match status" value="1"/>
</dbReference>
<feature type="transmembrane region" description="Helical" evidence="8">
    <location>
        <begin position="187"/>
        <end position="206"/>
    </location>
</feature>
<evidence type="ECO:0000256" key="8">
    <source>
        <dbReference type="SAM" id="Phobius"/>
    </source>
</evidence>
<feature type="transmembrane region" description="Helical" evidence="8">
    <location>
        <begin position="411"/>
        <end position="431"/>
    </location>
</feature>
<feature type="domain" description="Major facilitator superfamily (MFS) profile" evidence="9">
    <location>
        <begin position="58"/>
        <end position="472"/>
    </location>
</feature>
<evidence type="ECO:0000256" key="1">
    <source>
        <dbReference type="ARBA" id="ARBA00004141"/>
    </source>
</evidence>
<evidence type="ECO:0000256" key="5">
    <source>
        <dbReference type="ARBA" id="ARBA00023136"/>
    </source>
</evidence>
<evidence type="ECO:0000256" key="2">
    <source>
        <dbReference type="ARBA" id="ARBA00022448"/>
    </source>
</evidence>
<feature type="transmembrane region" description="Helical" evidence="8">
    <location>
        <begin position="218"/>
        <end position="238"/>
    </location>
</feature>
<keyword evidence="5 8" id="KW-0472">Membrane</keyword>
<dbReference type="GO" id="GO:0016020">
    <property type="term" value="C:membrane"/>
    <property type="evidence" value="ECO:0007669"/>
    <property type="project" value="UniProtKB-SubCell"/>
</dbReference>
<name>A0A9W4P287_9EURO</name>
<evidence type="ECO:0000256" key="7">
    <source>
        <dbReference type="SAM" id="MobiDB-lite"/>
    </source>
</evidence>
<comment type="similarity">
    <text evidence="6">Belongs to the major facilitator superfamily. Allantoate permease family.</text>
</comment>
<accession>A0A9W4P287</accession>
<protein>
    <recommendedName>
        <fullName evidence="9">Major facilitator superfamily (MFS) profile domain-containing protein</fullName>
    </recommendedName>
</protein>
<dbReference type="EMBL" id="CAJVRC010000859">
    <property type="protein sequence ID" value="CAG8896981.1"/>
    <property type="molecule type" value="Genomic_DNA"/>
</dbReference>
<dbReference type="OrthoDB" id="4454541at2759"/>
<dbReference type="InterPro" id="IPR011701">
    <property type="entry name" value="MFS"/>
</dbReference>
<dbReference type="InterPro" id="IPR036259">
    <property type="entry name" value="MFS_trans_sf"/>
</dbReference>
<evidence type="ECO:0000313" key="11">
    <source>
        <dbReference type="Proteomes" id="UP001154252"/>
    </source>
</evidence>
<evidence type="ECO:0000256" key="3">
    <source>
        <dbReference type="ARBA" id="ARBA00022692"/>
    </source>
</evidence>
<dbReference type="PROSITE" id="PS50850">
    <property type="entry name" value="MFS"/>
    <property type="match status" value="1"/>
</dbReference>
<feature type="transmembrane region" description="Helical" evidence="8">
    <location>
        <begin position="154"/>
        <end position="175"/>
    </location>
</feature>
<keyword evidence="11" id="KW-1185">Reference proteome</keyword>
<feature type="transmembrane region" description="Helical" evidence="8">
    <location>
        <begin position="95"/>
        <end position="118"/>
    </location>
</feature>
<dbReference type="GO" id="GO:0022857">
    <property type="term" value="F:transmembrane transporter activity"/>
    <property type="evidence" value="ECO:0007669"/>
    <property type="project" value="InterPro"/>
</dbReference>
<feature type="transmembrane region" description="Helical" evidence="8">
    <location>
        <begin position="58"/>
        <end position="83"/>
    </location>
</feature>
<feature type="transmembrane region" description="Helical" evidence="8">
    <location>
        <begin position="443"/>
        <end position="466"/>
    </location>
</feature>
<comment type="caution">
    <text evidence="10">The sequence shown here is derived from an EMBL/GenBank/DDBJ whole genome shotgun (WGS) entry which is preliminary data.</text>
</comment>
<feature type="compositionally biased region" description="Polar residues" evidence="7">
    <location>
        <begin position="1"/>
        <end position="11"/>
    </location>
</feature>
<keyword evidence="4 8" id="KW-1133">Transmembrane helix</keyword>
<sequence>MAQANDEISTVQEHEQKQGHERATRSKAVEFLTSHATEETAFTYEEEKAVLRRIDKRILVLVLWAYFFQQLDKSSLSYVSIFGLQEDAHLVGLQYSWLGSILYLAQLVMQPLVALILVKLPTGKVLASAIFFWGSALAIMAACTNFSSLLGLRFVLGSFESCIAPCCVAITQMWWRRSEQTLRVSYWNAMNGLTSIIGSLLTYGLGHIHSDTLYRYQTIFMFCGILTVVYSFLVFWLMPDSPMEAKCLSERERLIATERLRANQMGISNQEWRWDHAREVILDLKTWCWFFSIITISIASGGISSFGSLIVKSFGFDSFQTILFNIPFGIIQILAILITGWLATRIQRKGLVIAGASVLPSAGAIMMLTVPRHNKGVLLFGYYLVSTMASITPLIYAWQAQNTGGDTKRKCTSGIVFIGMCAGNVIGPLLYSTEEAPLYRTGLIANLAMFVTVGIIAALTPFYLMYLNKKHEKRRVQLGKVGPVADMSMLDKDQRKETKAVELEDIRDQKVSVEQDNGLQDMTDLKNEDFVYVY</sequence>
<dbReference type="Proteomes" id="UP001154252">
    <property type="component" value="Unassembled WGS sequence"/>
</dbReference>
<gene>
    <name evidence="10" type="ORF">PEGY_LOCUS4596</name>
</gene>
<feature type="transmembrane region" description="Helical" evidence="8">
    <location>
        <begin position="380"/>
        <end position="399"/>
    </location>
</feature>
<dbReference type="Gene3D" id="1.20.1250.20">
    <property type="entry name" value="MFS general substrate transporter like domains"/>
    <property type="match status" value="2"/>
</dbReference>
<evidence type="ECO:0000256" key="6">
    <source>
        <dbReference type="ARBA" id="ARBA00037968"/>
    </source>
</evidence>
<dbReference type="InterPro" id="IPR020846">
    <property type="entry name" value="MFS_dom"/>
</dbReference>
<feature type="transmembrane region" description="Helical" evidence="8">
    <location>
        <begin position="125"/>
        <end position="148"/>
    </location>
</feature>
<feature type="transmembrane region" description="Helical" evidence="8">
    <location>
        <begin position="322"/>
        <end position="343"/>
    </location>
</feature>